<accession>A0ACB8DKK8</accession>
<comment type="caution">
    <text evidence="1">The sequence shown here is derived from an EMBL/GenBank/DDBJ whole genome shotgun (WGS) entry which is preliminary data.</text>
</comment>
<dbReference type="EMBL" id="CM023480">
    <property type="protein sequence ID" value="KAH7971201.1"/>
    <property type="molecule type" value="Genomic_DNA"/>
</dbReference>
<evidence type="ECO:0000313" key="1">
    <source>
        <dbReference type="EMBL" id="KAH7971201.1"/>
    </source>
</evidence>
<sequence>MAWGYRGNKNKVTHLCNYIQDARLTQRKNPVTSSRIGRTTKVDTSPDLTLTKYIGQVTWQDTMTKLGSDHYIVAVTITAKNLRGRSRKPVKITDWENNTQGMR</sequence>
<reference evidence="1" key="1">
    <citation type="submission" date="2020-05" db="EMBL/GenBank/DDBJ databases">
        <title>Large-scale comparative analyses of tick genomes elucidate their genetic diversity and vector capacities.</title>
        <authorList>
            <person name="Jia N."/>
            <person name="Wang J."/>
            <person name="Shi W."/>
            <person name="Du L."/>
            <person name="Sun Y."/>
            <person name="Zhan W."/>
            <person name="Jiang J."/>
            <person name="Wang Q."/>
            <person name="Zhang B."/>
            <person name="Ji P."/>
            <person name="Sakyi L.B."/>
            <person name="Cui X."/>
            <person name="Yuan T."/>
            <person name="Jiang B."/>
            <person name="Yang W."/>
            <person name="Lam T.T.-Y."/>
            <person name="Chang Q."/>
            <person name="Ding S."/>
            <person name="Wang X."/>
            <person name="Zhu J."/>
            <person name="Ruan X."/>
            <person name="Zhao L."/>
            <person name="Wei J."/>
            <person name="Que T."/>
            <person name="Du C."/>
            <person name="Cheng J."/>
            <person name="Dai P."/>
            <person name="Han X."/>
            <person name="Huang E."/>
            <person name="Gao Y."/>
            <person name="Liu J."/>
            <person name="Shao H."/>
            <person name="Ye R."/>
            <person name="Li L."/>
            <person name="Wei W."/>
            <person name="Wang X."/>
            <person name="Wang C."/>
            <person name="Yang T."/>
            <person name="Huo Q."/>
            <person name="Li W."/>
            <person name="Guo W."/>
            <person name="Chen H."/>
            <person name="Zhou L."/>
            <person name="Ni X."/>
            <person name="Tian J."/>
            <person name="Zhou Y."/>
            <person name="Sheng Y."/>
            <person name="Liu T."/>
            <person name="Pan Y."/>
            <person name="Xia L."/>
            <person name="Li J."/>
            <person name="Zhao F."/>
            <person name="Cao W."/>
        </authorList>
    </citation>
    <scope>NUCLEOTIDE SEQUENCE</scope>
    <source>
        <strain evidence="1">Dsil-2018</strain>
    </source>
</reference>
<dbReference type="Proteomes" id="UP000821865">
    <property type="component" value="Chromosome 11"/>
</dbReference>
<gene>
    <name evidence="1" type="ORF">HPB49_020208</name>
</gene>
<name>A0ACB8DKK8_DERSI</name>
<evidence type="ECO:0000313" key="2">
    <source>
        <dbReference type="Proteomes" id="UP000821865"/>
    </source>
</evidence>
<organism evidence="1 2">
    <name type="scientific">Dermacentor silvarum</name>
    <name type="common">Tick</name>
    <dbReference type="NCBI Taxonomy" id="543639"/>
    <lineage>
        <taxon>Eukaryota</taxon>
        <taxon>Metazoa</taxon>
        <taxon>Ecdysozoa</taxon>
        <taxon>Arthropoda</taxon>
        <taxon>Chelicerata</taxon>
        <taxon>Arachnida</taxon>
        <taxon>Acari</taxon>
        <taxon>Parasitiformes</taxon>
        <taxon>Ixodida</taxon>
        <taxon>Ixodoidea</taxon>
        <taxon>Ixodidae</taxon>
        <taxon>Rhipicephalinae</taxon>
        <taxon>Dermacentor</taxon>
    </lineage>
</organism>
<protein>
    <submittedName>
        <fullName evidence="1">Uncharacterized protein</fullName>
    </submittedName>
</protein>
<keyword evidence="2" id="KW-1185">Reference proteome</keyword>
<proteinExistence type="predicted"/>